<dbReference type="EMBL" id="CP109535">
    <property type="protein sequence ID" value="WTY93809.1"/>
    <property type="molecule type" value="Genomic_DNA"/>
</dbReference>
<dbReference type="GO" id="GO:0005524">
    <property type="term" value="F:ATP binding"/>
    <property type="evidence" value="ECO:0007669"/>
    <property type="project" value="UniProtKB-KW"/>
</dbReference>
<name>A0AAU3GMU8_9ACTN</name>
<keyword evidence="3 6" id="KW-0067">ATP-binding</keyword>
<evidence type="ECO:0000313" key="6">
    <source>
        <dbReference type="EMBL" id="WTY93809.1"/>
    </source>
</evidence>
<reference evidence="6" key="1">
    <citation type="submission" date="2022-10" db="EMBL/GenBank/DDBJ databases">
        <title>The complete genomes of actinobacterial strains from the NBC collection.</title>
        <authorList>
            <person name="Joergensen T.S."/>
            <person name="Alvarez Arevalo M."/>
            <person name="Sterndorff E.B."/>
            <person name="Faurdal D."/>
            <person name="Vuksanovic O."/>
            <person name="Mourched A.-S."/>
            <person name="Charusanti P."/>
            <person name="Shaw S."/>
            <person name="Blin K."/>
            <person name="Weber T."/>
        </authorList>
    </citation>
    <scope>NUCLEOTIDE SEQUENCE</scope>
    <source>
        <strain evidence="6">NBC_01401</strain>
    </source>
</reference>
<evidence type="ECO:0000256" key="3">
    <source>
        <dbReference type="ARBA" id="ARBA00022840"/>
    </source>
</evidence>
<dbReference type="InterPro" id="IPR003593">
    <property type="entry name" value="AAA+_ATPase"/>
</dbReference>
<dbReference type="InterPro" id="IPR017871">
    <property type="entry name" value="ABC_transporter-like_CS"/>
</dbReference>
<dbReference type="InterPro" id="IPR027417">
    <property type="entry name" value="P-loop_NTPase"/>
</dbReference>
<accession>A0AAU3GMU8</accession>
<gene>
    <name evidence="6" type="ORF">OG626_02355</name>
</gene>
<proteinExistence type="predicted"/>
<keyword evidence="1" id="KW-0813">Transport</keyword>
<keyword evidence="2" id="KW-0547">Nucleotide-binding</keyword>
<evidence type="ECO:0000256" key="4">
    <source>
        <dbReference type="SAM" id="MobiDB-lite"/>
    </source>
</evidence>
<dbReference type="GO" id="GO:0016887">
    <property type="term" value="F:ATP hydrolysis activity"/>
    <property type="evidence" value="ECO:0007669"/>
    <property type="project" value="InterPro"/>
</dbReference>
<organism evidence="6">
    <name type="scientific">Streptomyces sp. NBC_01401</name>
    <dbReference type="NCBI Taxonomy" id="2903854"/>
    <lineage>
        <taxon>Bacteria</taxon>
        <taxon>Bacillati</taxon>
        <taxon>Actinomycetota</taxon>
        <taxon>Actinomycetes</taxon>
        <taxon>Kitasatosporales</taxon>
        <taxon>Streptomycetaceae</taxon>
        <taxon>Streptomyces</taxon>
    </lineage>
</organism>
<dbReference type="InterPro" id="IPR051782">
    <property type="entry name" value="ABC_Transporter_VariousFunc"/>
</dbReference>
<dbReference type="PROSITE" id="PS00211">
    <property type="entry name" value="ABC_TRANSPORTER_1"/>
    <property type="match status" value="1"/>
</dbReference>
<sequence>MNNPETHHGSGAGSARPVGGSAIEAQGLGKKYRRGWALQDVSFRLPTGRVCGLVGPNGAGKSTLMGLATHMIRPTTGALRVFGAEPGSTDAVLRTAFLTQEKPLFRRFTVAETLRLGHEFNPRWDQEVAEGIVRAGQVPLEAKVGTLSGGQRTRVAFALAFGKRPDLLILDEPMADLDPLVRRELMTTLKTEAAEHGTTVLVSSHMLAELEYICDYLLVIANGGLRLAGEVDELRAAHAVLDLAGDGSSLAGTPHRVIEPRGHEGRPGALVRLDEPIAYGGPAEPPTLEELLLAYLRSPDAPGLIAPSARVGDIHDIIVHDRTKAVTA</sequence>
<dbReference type="Pfam" id="PF00005">
    <property type="entry name" value="ABC_tran"/>
    <property type="match status" value="1"/>
</dbReference>
<dbReference type="SUPFAM" id="SSF52540">
    <property type="entry name" value="P-loop containing nucleoside triphosphate hydrolases"/>
    <property type="match status" value="1"/>
</dbReference>
<evidence type="ECO:0000256" key="1">
    <source>
        <dbReference type="ARBA" id="ARBA00022448"/>
    </source>
</evidence>
<protein>
    <submittedName>
        <fullName evidence="6">ABC transporter ATP-binding protein</fullName>
    </submittedName>
</protein>
<dbReference type="Gene3D" id="3.40.50.300">
    <property type="entry name" value="P-loop containing nucleotide triphosphate hydrolases"/>
    <property type="match status" value="1"/>
</dbReference>
<dbReference type="PANTHER" id="PTHR42939">
    <property type="entry name" value="ABC TRANSPORTER ATP-BINDING PROTEIN ALBC-RELATED"/>
    <property type="match status" value="1"/>
</dbReference>
<dbReference type="PROSITE" id="PS50893">
    <property type="entry name" value="ABC_TRANSPORTER_2"/>
    <property type="match status" value="1"/>
</dbReference>
<dbReference type="InterPro" id="IPR003439">
    <property type="entry name" value="ABC_transporter-like_ATP-bd"/>
</dbReference>
<feature type="domain" description="ABC transporter" evidence="5">
    <location>
        <begin position="23"/>
        <end position="247"/>
    </location>
</feature>
<evidence type="ECO:0000259" key="5">
    <source>
        <dbReference type="PROSITE" id="PS50893"/>
    </source>
</evidence>
<feature type="region of interest" description="Disordered" evidence="4">
    <location>
        <begin position="1"/>
        <end position="20"/>
    </location>
</feature>
<dbReference type="PANTHER" id="PTHR42939:SF1">
    <property type="entry name" value="ABC TRANSPORTER ATP-BINDING PROTEIN ALBC-RELATED"/>
    <property type="match status" value="1"/>
</dbReference>
<dbReference type="CDD" id="cd03230">
    <property type="entry name" value="ABC_DR_subfamily_A"/>
    <property type="match status" value="1"/>
</dbReference>
<dbReference type="SMART" id="SM00382">
    <property type="entry name" value="AAA"/>
    <property type="match status" value="1"/>
</dbReference>
<dbReference type="AlphaFoldDB" id="A0AAU3GMU8"/>
<evidence type="ECO:0000256" key="2">
    <source>
        <dbReference type="ARBA" id="ARBA00022741"/>
    </source>
</evidence>